<gene>
    <name evidence="20" type="ORF">OKW52_11025</name>
</gene>
<protein>
    <recommendedName>
        <fullName evidence="7 18">Phosphatidate cytidylyltransferase</fullName>
        <ecNumber evidence="6 18">2.7.7.41</ecNumber>
    </recommendedName>
</protein>
<name>A0ABT3GZ75_9RHOB</name>
<evidence type="ECO:0000256" key="9">
    <source>
        <dbReference type="ARBA" id="ARBA00022516"/>
    </source>
</evidence>
<keyword evidence="12 18" id="KW-0548">Nucleotidyltransferase</keyword>
<evidence type="ECO:0000256" key="18">
    <source>
        <dbReference type="RuleBase" id="RU003938"/>
    </source>
</evidence>
<keyword evidence="13 19" id="KW-1133">Transmembrane helix</keyword>
<keyword evidence="17" id="KW-1208">Phospholipid metabolism</keyword>
<evidence type="ECO:0000256" key="8">
    <source>
        <dbReference type="ARBA" id="ARBA00022475"/>
    </source>
</evidence>
<evidence type="ECO:0000256" key="1">
    <source>
        <dbReference type="ARBA" id="ARBA00001698"/>
    </source>
</evidence>
<feature type="transmembrane region" description="Helical" evidence="19">
    <location>
        <begin position="12"/>
        <end position="45"/>
    </location>
</feature>
<keyword evidence="10 18" id="KW-0808">Transferase</keyword>
<keyword evidence="15 19" id="KW-0472">Membrane</keyword>
<feature type="transmembrane region" description="Helical" evidence="19">
    <location>
        <begin position="103"/>
        <end position="122"/>
    </location>
</feature>
<feature type="transmembrane region" description="Helical" evidence="19">
    <location>
        <begin position="169"/>
        <end position="188"/>
    </location>
</feature>
<evidence type="ECO:0000256" key="13">
    <source>
        <dbReference type="ARBA" id="ARBA00022989"/>
    </source>
</evidence>
<dbReference type="PANTHER" id="PTHR46382:SF1">
    <property type="entry name" value="PHOSPHATIDATE CYTIDYLYLTRANSFERASE"/>
    <property type="match status" value="1"/>
</dbReference>
<reference evidence="20 21" key="1">
    <citation type="submission" date="2022-10" db="EMBL/GenBank/DDBJ databases">
        <title>Pararhodobacter sp. nov., isolated from marine algae.</title>
        <authorList>
            <person name="Choi B.J."/>
            <person name="Kim J.M."/>
            <person name="Lee J.K."/>
            <person name="Choi D.G."/>
            <person name="Jeon C.O."/>
        </authorList>
    </citation>
    <scope>NUCLEOTIDE SEQUENCE [LARGE SCALE GENOMIC DNA]</scope>
    <source>
        <strain evidence="20 21">ZQ420</strain>
    </source>
</reference>
<evidence type="ECO:0000256" key="2">
    <source>
        <dbReference type="ARBA" id="ARBA00004651"/>
    </source>
</evidence>
<sequence>MANFGDLRARVLSGIVMAVVGVAAIWLGGYTFGVLAVVLAGLMGWELHKMMVPDAPEGRAEATGVVAAILVGVFTVWQGGWFALAGLALGAVAMAWKMPRDRVIFGLYFALILWAAHGLIVLREGYGLIFVLWLVCIVIASDVAGYFAGRVIGGPKFWPRVSPKKTWSGTVAGWLLAAVVGAGFVAWGGMPGEVIALSSLLAFTGQLGDIAESAIKRRMKVKDSSTLIPGHGGVLDRFDAMIAVAAVALVLAYLGAFSGQIMPGLPG</sequence>
<evidence type="ECO:0000313" key="21">
    <source>
        <dbReference type="Proteomes" id="UP001208938"/>
    </source>
</evidence>
<comment type="pathway">
    <text evidence="4">Lipid metabolism.</text>
</comment>
<keyword evidence="8" id="KW-1003">Cell membrane</keyword>
<comment type="caution">
    <text evidence="20">The sequence shown here is derived from an EMBL/GenBank/DDBJ whole genome shotgun (WGS) entry which is preliminary data.</text>
</comment>
<evidence type="ECO:0000256" key="3">
    <source>
        <dbReference type="ARBA" id="ARBA00005119"/>
    </source>
</evidence>
<dbReference type="PANTHER" id="PTHR46382">
    <property type="entry name" value="PHOSPHATIDATE CYTIDYLYLTRANSFERASE"/>
    <property type="match status" value="1"/>
</dbReference>
<feature type="transmembrane region" description="Helical" evidence="19">
    <location>
        <begin position="240"/>
        <end position="262"/>
    </location>
</feature>
<comment type="catalytic activity">
    <reaction evidence="1 18">
        <text>a 1,2-diacyl-sn-glycero-3-phosphate + CTP + H(+) = a CDP-1,2-diacyl-sn-glycerol + diphosphate</text>
        <dbReference type="Rhea" id="RHEA:16229"/>
        <dbReference type="ChEBI" id="CHEBI:15378"/>
        <dbReference type="ChEBI" id="CHEBI:33019"/>
        <dbReference type="ChEBI" id="CHEBI:37563"/>
        <dbReference type="ChEBI" id="CHEBI:58332"/>
        <dbReference type="ChEBI" id="CHEBI:58608"/>
        <dbReference type="EC" id="2.7.7.41"/>
    </reaction>
</comment>
<evidence type="ECO:0000313" key="20">
    <source>
        <dbReference type="EMBL" id="MCW1932773.1"/>
    </source>
</evidence>
<comment type="subcellular location">
    <subcellularLocation>
        <location evidence="2">Cell membrane</location>
        <topology evidence="2">Multi-pass membrane protein</topology>
    </subcellularLocation>
</comment>
<keyword evidence="9" id="KW-0444">Lipid biosynthesis</keyword>
<keyword evidence="14" id="KW-0443">Lipid metabolism</keyword>
<keyword evidence="16" id="KW-0594">Phospholipid biosynthesis</keyword>
<feature type="transmembrane region" description="Helical" evidence="19">
    <location>
        <begin position="128"/>
        <end position="148"/>
    </location>
</feature>
<evidence type="ECO:0000256" key="17">
    <source>
        <dbReference type="ARBA" id="ARBA00023264"/>
    </source>
</evidence>
<organism evidence="20 21">
    <name type="scientific">Pararhodobacter zhoushanensis</name>
    <dbReference type="NCBI Taxonomy" id="2479545"/>
    <lineage>
        <taxon>Bacteria</taxon>
        <taxon>Pseudomonadati</taxon>
        <taxon>Pseudomonadota</taxon>
        <taxon>Alphaproteobacteria</taxon>
        <taxon>Rhodobacterales</taxon>
        <taxon>Paracoccaceae</taxon>
        <taxon>Pararhodobacter</taxon>
    </lineage>
</organism>
<evidence type="ECO:0000256" key="6">
    <source>
        <dbReference type="ARBA" id="ARBA00012487"/>
    </source>
</evidence>
<evidence type="ECO:0000256" key="11">
    <source>
        <dbReference type="ARBA" id="ARBA00022692"/>
    </source>
</evidence>
<evidence type="ECO:0000256" key="16">
    <source>
        <dbReference type="ARBA" id="ARBA00023209"/>
    </source>
</evidence>
<evidence type="ECO:0000256" key="5">
    <source>
        <dbReference type="ARBA" id="ARBA00010185"/>
    </source>
</evidence>
<evidence type="ECO:0000256" key="14">
    <source>
        <dbReference type="ARBA" id="ARBA00023098"/>
    </source>
</evidence>
<dbReference type="Proteomes" id="UP001208938">
    <property type="component" value="Unassembled WGS sequence"/>
</dbReference>
<comment type="pathway">
    <text evidence="3 18">Phospholipid metabolism; CDP-diacylglycerol biosynthesis; CDP-diacylglycerol from sn-glycerol 3-phosphate: step 3/3.</text>
</comment>
<keyword evidence="21" id="KW-1185">Reference proteome</keyword>
<dbReference type="EC" id="2.7.7.41" evidence="6 18"/>
<keyword evidence="11 18" id="KW-0812">Transmembrane</keyword>
<dbReference type="RefSeq" id="WP_264505748.1">
    <property type="nucleotide sequence ID" value="NZ_JAPDFL010000001.1"/>
</dbReference>
<evidence type="ECO:0000256" key="4">
    <source>
        <dbReference type="ARBA" id="ARBA00005189"/>
    </source>
</evidence>
<evidence type="ECO:0000256" key="12">
    <source>
        <dbReference type="ARBA" id="ARBA00022695"/>
    </source>
</evidence>
<evidence type="ECO:0000256" key="19">
    <source>
        <dbReference type="SAM" id="Phobius"/>
    </source>
</evidence>
<dbReference type="EMBL" id="JAPDFL010000001">
    <property type="protein sequence ID" value="MCW1932773.1"/>
    <property type="molecule type" value="Genomic_DNA"/>
</dbReference>
<comment type="similarity">
    <text evidence="5 18">Belongs to the CDS family.</text>
</comment>
<dbReference type="GO" id="GO:0016779">
    <property type="term" value="F:nucleotidyltransferase activity"/>
    <property type="evidence" value="ECO:0007669"/>
    <property type="project" value="UniProtKB-KW"/>
</dbReference>
<evidence type="ECO:0000256" key="7">
    <source>
        <dbReference type="ARBA" id="ARBA00019373"/>
    </source>
</evidence>
<feature type="transmembrane region" description="Helical" evidence="19">
    <location>
        <begin position="65"/>
        <end position="96"/>
    </location>
</feature>
<evidence type="ECO:0000256" key="10">
    <source>
        <dbReference type="ARBA" id="ARBA00022679"/>
    </source>
</evidence>
<dbReference type="PROSITE" id="PS01315">
    <property type="entry name" value="CDS"/>
    <property type="match status" value="1"/>
</dbReference>
<evidence type="ECO:0000256" key="15">
    <source>
        <dbReference type="ARBA" id="ARBA00023136"/>
    </source>
</evidence>
<dbReference type="InterPro" id="IPR000374">
    <property type="entry name" value="PC_trans"/>
</dbReference>
<accession>A0ABT3GZ75</accession>
<proteinExistence type="inferred from homology"/>
<dbReference type="Pfam" id="PF01148">
    <property type="entry name" value="CTP_transf_1"/>
    <property type="match status" value="1"/>
</dbReference>